<evidence type="ECO:0000256" key="1">
    <source>
        <dbReference type="ARBA" id="ARBA00023015"/>
    </source>
</evidence>
<dbReference type="AlphaFoldDB" id="A0A1W1D5P6"/>
<dbReference type="InterPro" id="IPR014710">
    <property type="entry name" value="RmlC-like_jellyroll"/>
</dbReference>
<dbReference type="SUPFAM" id="SSF51206">
    <property type="entry name" value="cAMP-binding domain-like"/>
    <property type="match status" value="1"/>
</dbReference>
<dbReference type="GO" id="GO:0005829">
    <property type="term" value="C:cytosol"/>
    <property type="evidence" value="ECO:0007669"/>
    <property type="project" value="TreeGrafter"/>
</dbReference>
<sequence>MIDELKKIALFSQLNKDELKSLEKISTIKLLDDENILFYENEQSDYLYFLIDGRIDIYKTNTKGKPIILKQFFSQEFIAEISNFNNIPFPATAKSIGHSKILKIDYKQFKKDFLYHRQIAPYVIKSLSQKILALNDVISTQLTMDATQRVAKFLYKNEKCLMCIKHHQIAENLNITPVTFSRVLKKFKEENIIKEEKNKLSIDKDKLKKQFS</sequence>
<dbReference type="GO" id="GO:0003677">
    <property type="term" value="F:DNA binding"/>
    <property type="evidence" value="ECO:0007669"/>
    <property type="project" value="UniProtKB-KW"/>
</dbReference>
<dbReference type="InterPro" id="IPR036390">
    <property type="entry name" value="WH_DNA-bd_sf"/>
</dbReference>
<dbReference type="GO" id="GO:0003700">
    <property type="term" value="F:DNA-binding transcription factor activity"/>
    <property type="evidence" value="ECO:0007669"/>
    <property type="project" value="TreeGrafter"/>
</dbReference>
<dbReference type="CDD" id="cd00038">
    <property type="entry name" value="CAP_ED"/>
    <property type="match status" value="1"/>
</dbReference>
<dbReference type="SUPFAM" id="SSF46785">
    <property type="entry name" value="Winged helix' DNA-binding domain"/>
    <property type="match status" value="1"/>
</dbReference>
<reference evidence="6" key="1">
    <citation type="submission" date="2016-10" db="EMBL/GenBank/DDBJ databases">
        <authorList>
            <person name="de Groot N.N."/>
        </authorList>
    </citation>
    <scope>NUCLEOTIDE SEQUENCE</scope>
</reference>
<dbReference type="PANTHER" id="PTHR24567:SF26">
    <property type="entry name" value="REGULATORY PROTEIN YEIL"/>
    <property type="match status" value="1"/>
</dbReference>
<evidence type="ECO:0000259" key="4">
    <source>
        <dbReference type="PROSITE" id="PS50042"/>
    </source>
</evidence>
<gene>
    <name evidence="6" type="ORF">MNB_SM-3-1345</name>
</gene>
<dbReference type="PROSITE" id="PS51063">
    <property type="entry name" value="HTH_CRP_2"/>
    <property type="match status" value="1"/>
</dbReference>
<feature type="domain" description="Cyclic nucleotide-binding" evidence="4">
    <location>
        <begin position="10"/>
        <end position="111"/>
    </location>
</feature>
<dbReference type="InterPro" id="IPR050397">
    <property type="entry name" value="Env_Response_Regulators"/>
</dbReference>
<name>A0A1W1D5P6_9ZZZZ</name>
<evidence type="ECO:0000256" key="3">
    <source>
        <dbReference type="ARBA" id="ARBA00023163"/>
    </source>
</evidence>
<dbReference type="Gene3D" id="1.10.10.10">
    <property type="entry name" value="Winged helix-like DNA-binding domain superfamily/Winged helix DNA-binding domain"/>
    <property type="match status" value="1"/>
</dbReference>
<organism evidence="6">
    <name type="scientific">hydrothermal vent metagenome</name>
    <dbReference type="NCBI Taxonomy" id="652676"/>
    <lineage>
        <taxon>unclassified sequences</taxon>
        <taxon>metagenomes</taxon>
        <taxon>ecological metagenomes</taxon>
    </lineage>
</organism>
<dbReference type="PANTHER" id="PTHR24567">
    <property type="entry name" value="CRP FAMILY TRANSCRIPTIONAL REGULATORY PROTEIN"/>
    <property type="match status" value="1"/>
</dbReference>
<dbReference type="InterPro" id="IPR036388">
    <property type="entry name" value="WH-like_DNA-bd_sf"/>
</dbReference>
<keyword evidence="2" id="KW-0238">DNA-binding</keyword>
<evidence type="ECO:0000256" key="2">
    <source>
        <dbReference type="ARBA" id="ARBA00023125"/>
    </source>
</evidence>
<dbReference type="Pfam" id="PF13545">
    <property type="entry name" value="HTH_Crp_2"/>
    <property type="match status" value="1"/>
</dbReference>
<dbReference type="Gene3D" id="2.60.120.10">
    <property type="entry name" value="Jelly Rolls"/>
    <property type="match status" value="1"/>
</dbReference>
<keyword evidence="3" id="KW-0804">Transcription</keyword>
<dbReference type="SMART" id="SM00100">
    <property type="entry name" value="cNMP"/>
    <property type="match status" value="1"/>
</dbReference>
<proteinExistence type="predicted"/>
<dbReference type="InterPro" id="IPR012318">
    <property type="entry name" value="HTH_CRP"/>
</dbReference>
<dbReference type="EMBL" id="FPHP01000046">
    <property type="protein sequence ID" value="SFV75810.1"/>
    <property type="molecule type" value="Genomic_DNA"/>
</dbReference>
<dbReference type="Pfam" id="PF00027">
    <property type="entry name" value="cNMP_binding"/>
    <property type="match status" value="1"/>
</dbReference>
<dbReference type="InterPro" id="IPR018490">
    <property type="entry name" value="cNMP-bd_dom_sf"/>
</dbReference>
<accession>A0A1W1D5P6</accession>
<evidence type="ECO:0000259" key="5">
    <source>
        <dbReference type="PROSITE" id="PS51063"/>
    </source>
</evidence>
<evidence type="ECO:0000313" key="6">
    <source>
        <dbReference type="EMBL" id="SFV75810.1"/>
    </source>
</evidence>
<feature type="domain" description="HTH crp-type" evidence="5">
    <location>
        <begin position="144"/>
        <end position="206"/>
    </location>
</feature>
<dbReference type="SMART" id="SM00419">
    <property type="entry name" value="HTH_CRP"/>
    <property type="match status" value="1"/>
</dbReference>
<keyword evidence="1" id="KW-0805">Transcription regulation</keyword>
<dbReference type="PROSITE" id="PS50042">
    <property type="entry name" value="CNMP_BINDING_3"/>
    <property type="match status" value="1"/>
</dbReference>
<dbReference type="InterPro" id="IPR000595">
    <property type="entry name" value="cNMP-bd_dom"/>
</dbReference>
<protein>
    <submittedName>
        <fullName evidence="6">Transcriptional regulator, Crp/Fnr family</fullName>
    </submittedName>
</protein>